<dbReference type="EMBL" id="JANRMS010000965">
    <property type="protein sequence ID" value="KAJ3532391.1"/>
    <property type="molecule type" value="Genomic_DNA"/>
</dbReference>
<comment type="caution">
    <text evidence="1">The sequence shown here is derived from an EMBL/GenBank/DDBJ whole genome shotgun (WGS) entry which is preliminary data.</text>
</comment>
<dbReference type="Proteomes" id="UP001148629">
    <property type="component" value="Unassembled WGS sequence"/>
</dbReference>
<accession>A0ACC1S5F5</accession>
<name>A0ACC1S5F5_9HYPO</name>
<reference evidence="1" key="1">
    <citation type="submission" date="2022-08" db="EMBL/GenBank/DDBJ databases">
        <title>Genome Sequence of Fusarium decemcellulare.</title>
        <authorList>
            <person name="Buettner E."/>
        </authorList>
    </citation>
    <scope>NUCLEOTIDE SEQUENCE</scope>
    <source>
        <strain evidence="1">Babe19</strain>
    </source>
</reference>
<gene>
    <name evidence="1" type="ORF">NM208_g8459</name>
</gene>
<protein>
    <submittedName>
        <fullName evidence="1">Uncharacterized protein</fullName>
    </submittedName>
</protein>
<organism evidence="1 2">
    <name type="scientific">Fusarium decemcellulare</name>
    <dbReference type="NCBI Taxonomy" id="57161"/>
    <lineage>
        <taxon>Eukaryota</taxon>
        <taxon>Fungi</taxon>
        <taxon>Dikarya</taxon>
        <taxon>Ascomycota</taxon>
        <taxon>Pezizomycotina</taxon>
        <taxon>Sordariomycetes</taxon>
        <taxon>Hypocreomycetidae</taxon>
        <taxon>Hypocreales</taxon>
        <taxon>Nectriaceae</taxon>
        <taxon>Fusarium</taxon>
        <taxon>Fusarium decemcellulare species complex</taxon>
    </lineage>
</organism>
<sequence length="379" mass="40445">MAGADETVVVVGMSIKVAGADDVQEFSQMLRTGESQHELIGPDRLMFDTLFREGDKDPSRQWYGNFIRDGDAFDHKFFKRSPRESATMDPQQRLFLQAAYQAVEQSGYFSEPDSLENGGRDKKHVGVYLGACAGDYEHHAACHTANAFTATGNLKSFIPGKVSHYFGWTGPSMTFDTACSASAVAIHTACSNLLSGECSAALAGGVATMTNFLWFQNLAGASFLSPTGQCKPFDDSADGYCRAEGIACVFLKRLSDAIADGNPIFGCIASTAVYQNQNCTPLFVPNSPSLSQLFRDVISKANLEPSDISVVEAHGTGTPVGDPAEYDSIRLAIGGPGRSRPLAIGSIKGHVGHAEGASGVISLIKVIMMMQENYIPPAS</sequence>
<evidence type="ECO:0000313" key="1">
    <source>
        <dbReference type="EMBL" id="KAJ3532391.1"/>
    </source>
</evidence>
<evidence type="ECO:0000313" key="2">
    <source>
        <dbReference type="Proteomes" id="UP001148629"/>
    </source>
</evidence>
<proteinExistence type="predicted"/>
<keyword evidence="2" id="KW-1185">Reference proteome</keyword>